<protein>
    <submittedName>
        <fullName evidence="1">DCC family thiol-disulfide oxidoreductase YuxK</fullName>
    </submittedName>
</protein>
<dbReference type="RefSeq" id="WP_354218268.1">
    <property type="nucleotide sequence ID" value="NZ_JBEPMX010000001.1"/>
</dbReference>
<dbReference type="Pfam" id="PF04134">
    <property type="entry name" value="DCC1-like"/>
    <property type="match status" value="1"/>
</dbReference>
<dbReference type="EMBL" id="JBEPMX010000001">
    <property type="protein sequence ID" value="MET3681939.1"/>
    <property type="molecule type" value="Genomic_DNA"/>
</dbReference>
<dbReference type="InterPro" id="IPR007263">
    <property type="entry name" value="DCC1-like"/>
</dbReference>
<evidence type="ECO:0000313" key="2">
    <source>
        <dbReference type="Proteomes" id="UP001549167"/>
    </source>
</evidence>
<dbReference type="PANTHER" id="PTHR33639">
    <property type="entry name" value="THIOL-DISULFIDE OXIDOREDUCTASE DCC"/>
    <property type="match status" value="1"/>
</dbReference>
<name>A0ABV2KRH1_9BACI</name>
<dbReference type="InterPro" id="IPR052927">
    <property type="entry name" value="DCC_oxidoreductase"/>
</dbReference>
<reference evidence="1 2" key="1">
    <citation type="submission" date="2024-06" db="EMBL/GenBank/DDBJ databases">
        <title>Genomic Encyclopedia of Type Strains, Phase IV (KMG-IV): sequencing the most valuable type-strain genomes for metagenomic binning, comparative biology and taxonomic classification.</title>
        <authorList>
            <person name="Goeker M."/>
        </authorList>
    </citation>
    <scope>NUCLEOTIDE SEQUENCE [LARGE SCALE GENOMIC DNA]</scope>
    <source>
        <strain evidence="1 2">DSM 23520</strain>
    </source>
</reference>
<keyword evidence="2" id="KW-1185">Reference proteome</keyword>
<evidence type="ECO:0000313" key="1">
    <source>
        <dbReference type="EMBL" id="MET3681939.1"/>
    </source>
</evidence>
<proteinExistence type="predicted"/>
<accession>A0ABV2KRH1</accession>
<organism evidence="1 2">
    <name type="scientific">Alkalibacillus flavidus</name>
    <dbReference type="NCBI Taxonomy" id="546021"/>
    <lineage>
        <taxon>Bacteria</taxon>
        <taxon>Bacillati</taxon>
        <taxon>Bacillota</taxon>
        <taxon>Bacilli</taxon>
        <taxon>Bacillales</taxon>
        <taxon>Bacillaceae</taxon>
        <taxon>Alkalibacillus</taxon>
    </lineage>
</organism>
<comment type="caution">
    <text evidence="1">The sequence shown here is derived from an EMBL/GenBank/DDBJ whole genome shotgun (WGS) entry which is preliminary data.</text>
</comment>
<gene>
    <name evidence="1" type="ORF">ABID56_000018</name>
</gene>
<dbReference type="PANTHER" id="PTHR33639:SF2">
    <property type="entry name" value="DUF393 DOMAIN-CONTAINING PROTEIN"/>
    <property type="match status" value="1"/>
</dbReference>
<sequence>MKTVVFFDGVCNLCNGVVQWLIERDDHDALRFAPLQSDLGKRLQKQIGQPELDSIIVVDRGKWYVKSDAALLIASKLNNKWRYLRVLNIVPKRLRDVAYDSVAHNRKRIFGERNACMVPTPRLQRKFLNEK</sequence>
<dbReference type="Proteomes" id="UP001549167">
    <property type="component" value="Unassembled WGS sequence"/>
</dbReference>